<comment type="caution">
    <text evidence="1">The sequence shown here is derived from an EMBL/GenBank/DDBJ whole genome shotgun (WGS) entry which is preliminary data.</text>
</comment>
<dbReference type="Proteomes" id="UP001344888">
    <property type="component" value="Unassembled WGS sequence"/>
</dbReference>
<dbReference type="SUPFAM" id="SSF160719">
    <property type="entry name" value="gpW/gp25-like"/>
    <property type="match status" value="1"/>
</dbReference>
<reference evidence="1 2" key="1">
    <citation type="submission" date="2023-03" db="EMBL/GenBank/DDBJ databases">
        <title>Bacillus Genome Sequencing.</title>
        <authorList>
            <person name="Dunlap C."/>
        </authorList>
    </citation>
    <scope>NUCLEOTIDE SEQUENCE [LARGE SCALE GENOMIC DNA]</scope>
    <source>
        <strain evidence="1 2">B-59205</strain>
    </source>
</reference>
<organism evidence="1 2">
    <name type="scientific">Metasolibacillus meyeri</name>
    <dbReference type="NCBI Taxonomy" id="1071052"/>
    <lineage>
        <taxon>Bacteria</taxon>
        <taxon>Bacillati</taxon>
        <taxon>Bacillota</taxon>
        <taxon>Bacilli</taxon>
        <taxon>Bacillales</taxon>
        <taxon>Caryophanaceae</taxon>
        <taxon>Metasolibacillus</taxon>
    </lineage>
</organism>
<gene>
    <name evidence="1" type="ORF">P9B03_08655</name>
</gene>
<name>A0AAW9NIQ8_9BACL</name>
<keyword evidence="2" id="KW-1185">Reference proteome</keyword>
<accession>A0AAW9NIQ8</accession>
<dbReference type="InterPro" id="IPR020288">
    <property type="entry name" value="Sheath_initiator"/>
</dbReference>
<evidence type="ECO:0000313" key="1">
    <source>
        <dbReference type="EMBL" id="MEC1178549.1"/>
    </source>
</evidence>
<evidence type="ECO:0000313" key="2">
    <source>
        <dbReference type="Proteomes" id="UP001344888"/>
    </source>
</evidence>
<protein>
    <submittedName>
        <fullName evidence="1">DUF2634 domain-containing protein</fullName>
    </submittedName>
</protein>
<proteinExistence type="predicted"/>
<sequence length="138" mass="15722">MVVPTDNITITPNTEVEDAAQLPTRTYQLDFVRGRCGGFIDGQKAIEQAIFKVLNTVRFNHLIYSDNYGFENMIGQDELYVRGDLARRIQEALLQDERITSISNFQLDFVTKEDVLVNLVAHTIYGDVRLLKEAVRLA</sequence>
<dbReference type="Pfam" id="PF10934">
    <property type="entry name" value="Sheath_initiator"/>
    <property type="match status" value="1"/>
</dbReference>
<dbReference type="RefSeq" id="WP_326123043.1">
    <property type="nucleotide sequence ID" value="NZ_JARSFG010000012.1"/>
</dbReference>
<dbReference type="EMBL" id="JARSFG010000012">
    <property type="protein sequence ID" value="MEC1178549.1"/>
    <property type="molecule type" value="Genomic_DNA"/>
</dbReference>
<dbReference type="AlphaFoldDB" id="A0AAW9NIQ8"/>